<feature type="transmembrane region" description="Helical" evidence="2">
    <location>
        <begin position="84"/>
        <end position="102"/>
    </location>
</feature>
<name>A0ABT5TI00_9RHOB</name>
<proteinExistence type="predicted"/>
<organism evidence="3 4">
    <name type="scientific">Roseinatronobacter alkalisoli</name>
    <dbReference type="NCBI Taxonomy" id="3028235"/>
    <lineage>
        <taxon>Bacteria</taxon>
        <taxon>Pseudomonadati</taxon>
        <taxon>Pseudomonadota</taxon>
        <taxon>Alphaproteobacteria</taxon>
        <taxon>Rhodobacterales</taxon>
        <taxon>Paracoccaceae</taxon>
        <taxon>Roseinatronobacter</taxon>
    </lineage>
</organism>
<evidence type="ECO:0000313" key="3">
    <source>
        <dbReference type="EMBL" id="MDD7973832.1"/>
    </source>
</evidence>
<evidence type="ECO:0000256" key="1">
    <source>
        <dbReference type="SAM" id="Coils"/>
    </source>
</evidence>
<reference evidence="3" key="1">
    <citation type="submission" date="2023-02" db="EMBL/GenBank/DDBJ databases">
        <title>Description of Roseinatronobacter alkalisoli sp. nov., an alkaliphilic bacerium isolated from soda soil.</title>
        <authorList>
            <person name="Wei W."/>
        </authorList>
    </citation>
    <scope>NUCLEOTIDE SEQUENCE</scope>
    <source>
        <strain evidence="3">HJB301</strain>
    </source>
</reference>
<evidence type="ECO:0008006" key="5">
    <source>
        <dbReference type="Google" id="ProtNLM"/>
    </source>
</evidence>
<dbReference type="EMBL" id="JAQZSM010000064">
    <property type="protein sequence ID" value="MDD7973832.1"/>
    <property type="molecule type" value="Genomic_DNA"/>
</dbReference>
<protein>
    <recommendedName>
        <fullName evidence="5">DUF3137 domain-containing protein</fullName>
    </recommendedName>
</protein>
<sequence length="341" mass="38680">MRQISKLGATVGIAPKGDHAKETDKRLHRQSAELERAVAELEKLRRDICDGLDWRARLVLPLVPLAVIVLFIVFYGWSAPFLELPRLILLSAISTVVAWLLLQYRPSKIYRQTMRAIIGRSVAIALLDFTHNPEPSISKDKLRRWPLFPHVSAVEGIDLFKGQRGGHNVAICRLNINYHYKAQQRRESHRKSNLHAICIKLDSNLLGTATAVLLPGMIDNRIHKAITGKHGLTRAPLMQDFENLFAAYGASGGNFARRLEQLNTDALQELGQRERVILVFHDAQTIALFPQDSDIFVPFAPLSYWQKINTQELLWKISRDLAQMEDRLNMVLSLQTLHPGN</sequence>
<keyword evidence="2" id="KW-0472">Membrane</keyword>
<keyword evidence="2" id="KW-1133">Transmembrane helix</keyword>
<feature type="transmembrane region" description="Helical" evidence="2">
    <location>
        <begin position="58"/>
        <end position="78"/>
    </location>
</feature>
<gene>
    <name evidence="3" type="ORF">PUT78_22585</name>
</gene>
<keyword evidence="4" id="KW-1185">Reference proteome</keyword>
<dbReference type="Proteomes" id="UP001431784">
    <property type="component" value="Unassembled WGS sequence"/>
</dbReference>
<accession>A0ABT5TI00</accession>
<evidence type="ECO:0000313" key="4">
    <source>
        <dbReference type="Proteomes" id="UP001431784"/>
    </source>
</evidence>
<dbReference type="RefSeq" id="WP_274354492.1">
    <property type="nucleotide sequence ID" value="NZ_JAQZSM010000064.1"/>
</dbReference>
<comment type="caution">
    <text evidence="3">The sequence shown here is derived from an EMBL/GenBank/DDBJ whole genome shotgun (WGS) entry which is preliminary data.</text>
</comment>
<keyword evidence="2" id="KW-0812">Transmembrane</keyword>
<evidence type="ECO:0000256" key="2">
    <source>
        <dbReference type="SAM" id="Phobius"/>
    </source>
</evidence>
<feature type="coiled-coil region" evidence="1">
    <location>
        <begin position="20"/>
        <end position="47"/>
    </location>
</feature>
<keyword evidence="1" id="KW-0175">Coiled coil</keyword>